<dbReference type="RefSeq" id="WP_062391751.1">
    <property type="nucleotide sequence ID" value="NZ_CP011853.1"/>
</dbReference>
<dbReference type="Gene3D" id="3.40.50.720">
    <property type="entry name" value="NAD(P)-binding Rossmann-like Domain"/>
    <property type="match status" value="1"/>
</dbReference>
<dbReference type="Pfam" id="PF00106">
    <property type="entry name" value="adh_short"/>
    <property type="match status" value="1"/>
</dbReference>
<keyword evidence="2" id="KW-0560">Oxidoreductase</keyword>
<evidence type="ECO:0000256" key="2">
    <source>
        <dbReference type="ARBA" id="ARBA00023002"/>
    </source>
</evidence>
<dbReference type="NCBIfam" id="NF004846">
    <property type="entry name" value="PRK06197.1"/>
    <property type="match status" value="1"/>
</dbReference>
<dbReference type="AlphaFoldDB" id="A0A0N9MNV9"/>
<proteinExistence type="inferred from homology"/>
<dbReference type="PANTHER" id="PTHR24320:SF148">
    <property type="entry name" value="NAD(P)-BINDING ROSSMANN-FOLD SUPERFAMILY PROTEIN"/>
    <property type="match status" value="1"/>
</dbReference>
<dbReference type="SUPFAM" id="SSF51735">
    <property type="entry name" value="NAD(P)-binding Rossmann-fold domains"/>
    <property type="match status" value="1"/>
</dbReference>
<evidence type="ECO:0000256" key="3">
    <source>
        <dbReference type="RuleBase" id="RU000363"/>
    </source>
</evidence>
<dbReference type="PATRIC" id="fig|1136941.3.peg.769"/>
<dbReference type="STRING" id="1136941.ACH46_03800"/>
<comment type="similarity">
    <text evidence="1 3">Belongs to the short-chain dehydrogenases/reductases (SDR) family.</text>
</comment>
<dbReference type="PANTHER" id="PTHR24320">
    <property type="entry name" value="RETINOL DEHYDROGENASE"/>
    <property type="match status" value="1"/>
</dbReference>
<dbReference type="InterPro" id="IPR002347">
    <property type="entry name" value="SDR_fam"/>
</dbReference>
<name>A0A0N9MNV9_9ACTN</name>
<evidence type="ECO:0000313" key="5">
    <source>
        <dbReference type="Proteomes" id="UP000063789"/>
    </source>
</evidence>
<evidence type="ECO:0000256" key="1">
    <source>
        <dbReference type="ARBA" id="ARBA00006484"/>
    </source>
</evidence>
<dbReference type="EMBL" id="CP011853">
    <property type="protein sequence ID" value="ALG83790.1"/>
    <property type="molecule type" value="Genomic_DNA"/>
</dbReference>
<accession>A0A0N9MNV9</accession>
<protein>
    <submittedName>
        <fullName evidence="4">Short-chain dehydrogenase</fullName>
    </submittedName>
</protein>
<dbReference type="OrthoDB" id="4449798at2"/>
<reference evidence="5" key="1">
    <citation type="submission" date="2015-06" db="EMBL/GenBank/DDBJ databases">
        <title>Complete genome sequence and metabolic analysis of phthalate degradation pathway in Gordonia sp. QH-11.</title>
        <authorList>
            <person name="Jin D."/>
            <person name="Kong X."/>
            <person name="Bai Z."/>
        </authorList>
    </citation>
    <scope>NUCLEOTIDE SEQUENCE [LARGE SCALE GENOMIC DNA]</scope>
    <source>
        <strain evidence="5">QH-11</strain>
    </source>
</reference>
<sequence>MSGWSPDRIPDQHGRRFVITGANSGLGAETAAVLAARGARVTLACRNLEKAAVVADRIGSAATVAHLDLADLSSVREFAGTVDAVDVLINNAGVMALPLRRTADGFEMQMGTNHLGHFALTGLLLPKLTERVVTLSSLAHLGGSVRVDDLNWERRRYNRWAAYGDSKLANLVFAQELARRITAAGSSLRSVVAHPGYAATELMGHSETPVDYLMKAGALLRVGQPADQGALPSLYAATADVPNGSYWGPSLVLRGGPSPARYRSIVDDQSVRDKLWAVSEKLTGVTVDVPA</sequence>
<organism evidence="4 5">
    <name type="scientific">Gordonia phthalatica</name>
    <dbReference type="NCBI Taxonomy" id="1136941"/>
    <lineage>
        <taxon>Bacteria</taxon>
        <taxon>Bacillati</taxon>
        <taxon>Actinomycetota</taxon>
        <taxon>Actinomycetes</taxon>
        <taxon>Mycobacteriales</taxon>
        <taxon>Gordoniaceae</taxon>
        <taxon>Gordonia</taxon>
    </lineage>
</organism>
<gene>
    <name evidence="4" type="ORF">ACH46_03800</name>
</gene>
<dbReference type="InterPro" id="IPR036291">
    <property type="entry name" value="NAD(P)-bd_dom_sf"/>
</dbReference>
<dbReference type="GO" id="GO:0016491">
    <property type="term" value="F:oxidoreductase activity"/>
    <property type="evidence" value="ECO:0007669"/>
    <property type="project" value="UniProtKB-KW"/>
</dbReference>
<reference evidence="4 5" key="2">
    <citation type="journal article" date="2017" name="Int. J. Syst. Evol. Microbiol.">
        <title>Gordonia phthalatica sp. nov., a di-n-butyl phthalate-degrading bacterium isolated from activated sludge.</title>
        <authorList>
            <person name="Jin D."/>
            <person name="Kong X."/>
            <person name="Jia M."/>
            <person name="Yu X."/>
            <person name="Wang X."/>
            <person name="Zhuang X."/>
            <person name="Deng Y."/>
            <person name="Bai Z."/>
        </authorList>
    </citation>
    <scope>NUCLEOTIDE SEQUENCE [LARGE SCALE GENOMIC DNA]</scope>
    <source>
        <strain evidence="4 5">QH-11</strain>
    </source>
</reference>
<dbReference type="KEGG" id="goq:ACH46_03800"/>
<dbReference type="Proteomes" id="UP000063789">
    <property type="component" value="Chromosome"/>
</dbReference>
<keyword evidence="5" id="KW-1185">Reference proteome</keyword>
<dbReference type="PRINTS" id="PR00081">
    <property type="entry name" value="GDHRDH"/>
</dbReference>
<dbReference type="PRINTS" id="PR00080">
    <property type="entry name" value="SDRFAMILY"/>
</dbReference>
<evidence type="ECO:0000313" key="4">
    <source>
        <dbReference type="EMBL" id="ALG83790.1"/>
    </source>
</evidence>